<evidence type="ECO:0000313" key="2">
    <source>
        <dbReference type="EMBL" id="KCZ79255.1"/>
    </source>
</evidence>
<reference evidence="2 3" key="2">
    <citation type="submission" date="2014-03" db="EMBL/GenBank/DDBJ databases">
        <title>The Genome Sequence of Anncaliia algerae insect isolate PRA339.</title>
        <authorList>
            <consortium name="The Broad Institute Genome Sequencing Platform"/>
            <consortium name="The Broad Institute Genome Sequencing Center for Infectious Disease"/>
            <person name="Cuomo C."/>
            <person name="Becnel J."/>
            <person name="Sanscrainte N."/>
            <person name="Walker B."/>
            <person name="Young S.K."/>
            <person name="Zeng Q."/>
            <person name="Gargeya S."/>
            <person name="Fitzgerald M."/>
            <person name="Haas B."/>
            <person name="Abouelleil A."/>
            <person name="Alvarado L."/>
            <person name="Arachchi H.M."/>
            <person name="Berlin A.M."/>
            <person name="Chapman S.B."/>
            <person name="Dewar J."/>
            <person name="Goldberg J."/>
            <person name="Griggs A."/>
            <person name="Gujja S."/>
            <person name="Hansen M."/>
            <person name="Howarth C."/>
            <person name="Imamovic A."/>
            <person name="Larimer J."/>
            <person name="McCowan C."/>
            <person name="Murphy C."/>
            <person name="Neiman D."/>
            <person name="Pearson M."/>
            <person name="Priest M."/>
            <person name="Roberts A."/>
            <person name="Saif S."/>
            <person name="Shea T."/>
            <person name="Sisk P."/>
            <person name="Sykes S."/>
            <person name="Wortman J."/>
            <person name="Nusbaum C."/>
            <person name="Birren B."/>
        </authorList>
    </citation>
    <scope>NUCLEOTIDE SEQUENCE [LARGE SCALE GENOMIC DNA]</scope>
    <source>
        <strain evidence="2 3">PRA339</strain>
    </source>
</reference>
<dbReference type="Proteomes" id="UP000030655">
    <property type="component" value="Unassembled WGS sequence"/>
</dbReference>
<feature type="domain" description="ISXO2-like transposase" evidence="1">
    <location>
        <begin position="7"/>
        <end position="128"/>
    </location>
</feature>
<reference evidence="3" key="1">
    <citation type="submission" date="2013-02" db="EMBL/GenBank/DDBJ databases">
        <authorList>
            <consortium name="The Broad Institute Genome Sequencing Platform"/>
            <person name="Cuomo C."/>
            <person name="Becnel J."/>
            <person name="Sanscrainte N."/>
            <person name="Walker B."/>
            <person name="Young S.K."/>
            <person name="Zeng Q."/>
            <person name="Gargeya S."/>
            <person name="Fitzgerald M."/>
            <person name="Haas B."/>
            <person name="Abouelleil A."/>
            <person name="Alvarado L."/>
            <person name="Arachchi H.M."/>
            <person name="Berlin A.M."/>
            <person name="Chapman S.B."/>
            <person name="Dewar J."/>
            <person name="Goldberg J."/>
            <person name="Griggs A."/>
            <person name="Gujja S."/>
            <person name="Hansen M."/>
            <person name="Howarth C."/>
            <person name="Imamovic A."/>
            <person name="Larimer J."/>
            <person name="McCowan C."/>
            <person name="Murphy C."/>
            <person name="Neiman D."/>
            <person name="Pearson M."/>
            <person name="Priest M."/>
            <person name="Roberts A."/>
            <person name="Saif S."/>
            <person name="Shea T."/>
            <person name="Sisk P."/>
            <person name="Sykes S."/>
            <person name="Wortman J."/>
            <person name="Nusbaum C."/>
            <person name="Birren B."/>
        </authorList>
    </citation>
    <scope>NUCLEOTIDE SEQUENCE [LARGE SCALE GENOMIC DNA]</scope>
    <source>
        <strain evidence="3">PRA339</strain>
    </source>
</reference>
<name>A0A059EWF3_9MICR</name>
<dbReference type="AlphaFoldDB" id="A0A059EWF3"/>
<accession>A0A059EWF3</accession>
<dbReference type="InterPro" id="IPR024445">
    <property type="entry name" value="Tnp_ISXO2-like"/>
</dbReference>
<dbReference type="VEuPathDB" id="MicrosporidiaDB:H312_03360"/>
<evidence type="ECO:0000313" key="3">
    <source>
        <dbReference type="Proteomes" id="UP000030655"/>
    </source>
</evidence>
<organism evidence="2 3">
    <name type="scientific">Anncaliia algerae PRA339</name>
    <dbReference type="NCBI Taxonomy" id="1288291"/>
    <lineage>
        <taxon>Eukaryota</taxon>
        <taxon>Fungi</taxon>
        <taxon>Fungi incertae sedis</taxon>
        <taxon>Microsporidia</taxon>
        <taxon>Tubulinosematoidea</taxon>
        <taxon>Tubulinosematidae</taxon>
        <taxon>Anncaliia</taxon>
    </lineage>
</organism>
<protein>
    <recommendedName>
        <fullName evidence="1">ISXO2-like transposase domain-containing protein</fullName>
    </recommendedName>
</protein>
<dbReference type="PANTHER" id="PTHR47163:SF2">
    <property type="entry name" value="SI:DKEY-17M8.2"/>
    <property type="match status" value="1"/>
</dbReference>
<dbReference type="SMART" id="SM01126">
    <property type="entry name" value="DDE_Tnp_IS1595"/>
    <property type="match status" value="1"/>
</dbReference>
<dbReference type="Pfam" id="PF12762">
    <property type="entry name" value="DDE_Tnp_IS1595"/>
    <property type="match status" value="1"/>
</dbReference>
<proteinExistence type="predicted"/>
<dbReference type="HOGENOM" id="CLU_044348_0_3_1"/>
<dbReference type="PANTHER" id="PTHR47163">
    <property type="entry name" value="DDE_TNP_IS1595 DOMAIN-CONTAINING PROTEIN"/>
    <property type="match status" value="1"/>
</dbReference>
<sequence>MDNDPLRLVSVEKSCQIDDSLFCHKVKAYRGRSPLEQLWVFGIFDPSYIPARGYMEILPDRFAATLLPIIRRICRNGIITHSDEWAAYDQINRKLGFIHYSVNYSLYFVDPITGIHTQHIESFRTIKN</sequence>
<keyword evidence="3" id="KW-1185">Reference proteome</keyword>
<gene>
    <name evidence="2" type="ORF">H312_03360</name>
</gene>
<dbReference type="InterPro" id="IPR053164">
    <property type="entry name" value="IS1016-like_transposase"/>
</dbReference>
<evidence type="ECO:0000259" key="1">
    <source>
        <dbReference type="SMART" id="SM01126"/>
    </source>
</evidence>
<dbReference type="OrthoDB" id="2194716at2759"/>
<dbReference type="EMBL" id="KK365316">
    <property type="protein sequence ID" value="KCZ79255.1"/>
    <property type="molecule type" value="Genomic_DNA"/>
</dbReference>